<gene>
    <name evidence="2" type="ORF">ADL29_28135</name>
</gene>
<evidence type="ECO:0000313" key="3">
    <source>
        <dbReference type="Proteomes" id="UP000037982"/>
    </source>
</evidence>
<name>A0A0N0GX34_9ACTN</name>
<dbReference type="Proteomes" id="UP000037982">
    <property type="component" value="Unassembled WGS sequence"/>
</dbReference>
<feature type="region of interest" description="Disordered" evidence="1">
    <location>
        <begin position="49"/>
        <end position="69"/>
    </location>
</feature>
<proteinExistence type="predicted"/>
<feature type="compositionally biased region" description="Basic and acidic residues" evidence="1">
    <location>
        <begin position="54"/>
        <end position="69"/>
    </location>
</feature>
<organism evidence="2 3">
    <name type="scientific">Streptomyces chattanoogensis</name>
    <dbReference type="NCBI Taxonomy" id="66876"/>
    <lineage>
        <taxon>Bacteria</taxon>
        <taxon>Bacillati</taxon>
        <taxon>Actinomycetota</taxon>
        <taxon>Actinomycetes</taxon>
        <taxon>Kitasatosporales</taxon>
        <taxon>Streptomycetaceae</taxon>
        <taxon>Streptomyces</taxon>
    </lineage>
</organism>
<protein>
    <submittedName>
        <fullName evidence="2">Uncharacterized protein</fullName>
    </submittedName>
</protein>
<evidence type="ECO:0000256" key="1">
    <source>
        <dbReference type="SAM" id="MobiDB-lite"/>
    </source>
</evidence>
<feature type="region of interest" description="Disordered" evidence="1">
    <location>
        <begin position="1"/>
        <end position="23"/>
    </location>
</feature>
<comment type="caution">
    <text evidence="2">The sequence shown here is derived from an EMBL/GenBank/DDBJ whole genome shotgun (WGS) entry which is preliminary data.</text>
</comment>
<dbReference type="PATRIC" id="fig|66876.3.peg.6166"/>
<reference evidence="3" key="1">
    <citation type="submission" date="2015-07" db="EMBL/GenBank/DDBJ databases">
        <authorList>
            <person name="Ju K.-S."/>
            <person name="Doroghazi J.R."/>
            <person name="Metcalf W.W."/>
        </authorList>
    </citation>
    <scope>NUCLEOTIDE SEQUENCE [LARGE SCALE GENOMIC DNA]</scope>
    <source>
        <strain evidence="3">NRRL ISP-5002</strain>
    </source>
</reference>
<dbReference type="AlphaFoldDB" id="A0A0N0GX34"/>
<dbReference type="EMBL" id="LGKG01000157">
    <property type="protein sequence ID" value="KPC60709.1"/>
    <property type="molecule type" value="Genomic_DNA"/>
</dbReference>
<keyword evidence="3" id="KW-1185">Reference proteome</keyword>
<sequence>MSDEQRTADDTAPRRIPPHEQRRLARRALACRARDADDLSLLMDMLGLDPAGDPCHEAAERPEAGSERG</sequence>
<accession>A0A0N0GX34</accession>
<dbReference type="RefSeq" id="WP_046924434.1">
    <property type="nucleotide sequence ID" value="NZ_JBIAXE010000017.1"/>
</dbReference>
<evidence type="ECO:0000313" key="2">
    <source>
        <dbReference type="EMBL" id="KPC60709.1"/>
    </source>
</evidence>